<dbReference type="PANTHER" id="PTHR35369:SF2">
    <property type="entry name" value="BLR3025 PROTEIN"/>
    <property type="match status" value="1"/>
</dbReference>
<comment type="caution">
    <text evidence="4">The sequence shown here is derived from an EMBL/GenBank/DDBJ whole genome shotgun (WGS) entry which is preliminary data.</text>
</comment>
<dbReference type="SUPFAM" id="SSF56672">
    <property type="entry name" value="DNA/RNA polymerases"/>
    <property type="match status" value="1"/>
</dbReference>
<keyword evidence="5" id="KW-1185">Reference proteome</keyword>
<feature type="compositionally biased region" description="Gly residues" evidence="2">
    <location>
        <begin position="456"/>
        <end position="468"/>
    </location>
</feature>
<dbReference type="InterPro" id="IPR050356">
    <property type="entry name" value="SulA_CellDiv_inhibitor"/>
</dbReference>
<dbReference type="Proteomes" id="UP000766698">
    <property type="component" value="Unassembled WGS sequence"/>
</dbReference>
<gene>
    <name evidence="4" type="ORF">GL263_08625</name>
</gene>
<dbReference type="InterPro" id="IPR043502">
    <property type="entry name" value="DNA/RNA_pol_sf"/>
</dbReference>
<protein>
    <submittedName>
        <fullName evidence="4">DNA polymerase Y family protein</fullName>
    </submittedName>
</protein>
<dbReference type="CDD" id="cd03468">
    <property type="entry name" value="PolY_like"/>
    <property type="match status" value="1"/>
</dbReference>
<dbReference type="Pfam" id="PF00817">
    <property type="entry name" value="IMS"/>
    <property type="match status" value="1"/>
</dbReference>
<sequence>MRRVLVVWCPDWPVTALSERDAERAEPADTPVAVVSAGRVVACSPAARAAGVRRRMRPREAQSRCPALRLRERDPAAEARAFEPVAVRIEEHVTPRLEIIRPGLLAFPARGAARYWGGETALAERTVRVVAEAGFEARTGIADTLFAAALAARRANPEERLIPPGLTSAFLARYPVGVLGSPELGRLLGRLGISTLGDFAALPADRVLSRFGPAGAAAHRTARGLESRAPHSRTPGGDRAATAEFDPPEGRLEPVVFRAKALADELHASLRASGVVCARVEVGVELEDGRRLTRTWRHEGLSAQAVAERVRWQLAAWRAPRPQPTARPGEPGNTRPVKPGNTADTVESTGAGSGPRTAPAEKRPARLADGYSTGAANSRPGIADDVSDTGPDRRDTDAVPDGAPPTHGVEGGNSEASEGGSGSGGADGHRTGREVVGLSGPGGRPVAASSVNASGGRTGLGGRPGRGIGRSSDGTESSGPRGHAGAADSVGPARPAGGVDGPGSARAGVGARGRPVGGPGAGGVVRLTLVPEGLRVDEGRQGELFGSRSATLEEVERAAARLQAMLGHGAVTRVELGAGRSPGERVVRVPFGDVSEGGRSADGPWPGRLPAPHPAVVYPAPRPARLLDSAGVAVEVSGRAVLSAPPAALGPAGGGGLVPVTGWAGPWPVLEQWWDPSRSQRVARLQVTTGDGRAWLLRVAGGVWCVEACYG</sequence>
<feature type="region of interest" description="Disordered" evidence="2">
    <location>
        <begin position="318"/>
        <end position="520"/>
    </location>
</feature>
<evidence type="ECO:0000256" key="1">
    <source>
        <dbReference type="ARBA" id="ARBA00022763"/>
    </source>
</evidence>
<keyword evidence="1" id="KW-0227">DNA damage</keyword>
<evidence type="ECO:0000313" key="4">
    <source>
        <dbReference type="EMBL" id="MBB1243623.1"/>
    </source>
</evidence>
<organism evidence="4 5">
    <name type="scientific">Streptomyces durbertensis</name>
    <dbReference type="NCBI Taxonomy" id="2448886"/>
    <lineage>
        <taxon>Bacteria</taxon>
        <taxon>Bacillati</taxon>
        <taxon>Actinomycetota</taxon>
        <taxon>Actinomycetes</taxon>
        <taxon>Kitasatosporales</taxon>
        <taxon>Streptomycetaceae</taxon>
        <taxon>Streptomyces</taxon>
    </lineage>
</organism>
<evidence type="ECO:0000256" key="2">
    <source>
        <dbReference type="SAM" id="MobiDB-lite"/>
    </source>
</evidence>
<dbReference type="Gene3D" id="3.40.1170.60">
    <property type="match status" value="1"/>
</dbReference>
<reference evidence="5" key="1">
    <citation type="journal article" date="2020" name="Syst. Appl. Microbiol.">
        <title>Streptomyces alkaliterrae sp. nov., isolated from an alkaline soil, and emended descriptions of Streptomyces alkaliphilus, Streptomyces calidiresistens and Streptomyces durbertensis.</title>
        <authorList>
            <person name="Swiecimska M."/>
            <person name="Golinska P."/>
            <person name="Nouioui I."/>
            <person name="Wypij M."/>
            <person name="Rai M."/>
            <person name="Sangal V."/>
            <person name="Goodfellow M."/>
        </authorList>
    </citation>
    <scope>NUCLEOTIDE SEQUENCE [LARGE SCALE GENOMIC DNA]</scope>
    <source>
        <strain evidence="5">DSM 104538</strain>
    </source>
</reference>
<feature type="region of interest" description="Disordered" evidence="2">
    <location>
        <begin position="219"/>
        <end position="248"/>
    </location>
</feature>
<evidence type="ECO:0000313" key="5">
    <source>
        <dbReference type="Proteomes" id="UP000766698"/>
    </source>
</evidence>
<dbReference type="InterPro" id="IPR001126">
    <property type="entry name" value="UmuC"/>
</dbReference>
<dbReference type="EMBL" id="WMLF01000087">
    <property type="protein sequence ID" value="MBB1243623.1"/>
    <property type="molecule type" value="Genomic_DNA"/>
</dbReference>
<feature type="domain" description="UmuC" evidence="3">
    <location>
        <begin position="24"/>
        <end position="157"/>
    </location>
</feature>
<accession>A0ABR6EEE4</accession>
<dbReference type="PANTHER" id="PTHR35369">
    <property type="entry name" value="BLR3025 PROTEIN-RELATED"/>
    <property type="match status" value="1"/>
</dbReference>
<feature type="compositionally biased region" description="Low complexity" evidence="2">
    <location>
        <begin position="502"/>
        <end position="514"/>
    </location>
</feature>
<proteinExistence type="predicted"/>
<name>A0ABR6EEE4_9ACTN</name>
<dbReference type="PROSITE" id="PS50173">
    <property type="entry name" value="UMUC"/>
    <property type="match status" value="1"/>
</dbReference>
<evidence type="ECO:0000259" key="3">
    <source>
        <dbReference type="PROSITE" id="PS50173"/>
    </source>
</evidence>